<evidence type="ECO:0000256" key="11">
    <source>
        <dbReference type="RuleBase" id="RU362127"/>
    </source>
</evidence>
<evidence type="ECO:0000256" key="8">
    <source>
        <dbReference type="ARBA" id="ARBA00022989"/>
    </source>
</evidence>
<comment type="subunit">
    <text evidence="4 11">Heterodimer with ALG13 to form a functional enzyme.</text>
</comment>
<evidence type="ECO:0000313" key="12">
    <source>
        <dbReference type="EMBL" id="CDO57416.1"/>
    </source>
</evidence>
<evidence type="ECO:0000256" key="9">
    <source>
        <dbReference type="ARBA" id="ARBA00023136"/>
    </source>
</evidence>
<dbReference type="PANTHER" id="PTHR12154">
    <property type="entry name" value="GLYCOSYL TRANSFERASE-RELATED"/>
    <property type="match status" value="1"/>
</dbReference>
<keyword evidence="8 11" id="KW-1133">Transmembrane helix</keyword>
<comment type="function">
    <text evidence="11">Involved in protein N-glycosylation. Essential for the second step of the dolichol-linked oligosaccharide pathway. Anchors the catalytic subunit ALG13 to the ER.</text>
</comment>
<evidence type="ECO:0000256" key="1">
    <source>
        <dbReference type="ARBA" id="ARBA00004389"/>
    </source>
</evidence>
<evidence type="ECO:0000256" key="7">
    <source>
        <dbReference type="ARBA" id="ARBA00022824"/>
    </source>
</evidence>
<evidence type="ECO:0000256" key="6">
    <source>
        <dbReference type="ARBA" id="ARBA00022692"/>
    </source>
</evidence>
<evidence type="ECO:0000256" key="10">
    <source>
        <dbReference type="ARBA" id="ARBA00032062"/>
    </source>
</evidence>
<evidence type="ECO:0000313" key="13">
    <source>
        <dbReference type="Proteomes" id="UP000242525"/>
    </source>
</evidence>
<proteinExistence type="inferred from homology"/>
<evidence type="ECO:0000256" key="3">
    <source>
        <dbReference type="ARBA" id="ARBA00009731"/>
    </source>
</evidence>
<dbReference type="GO" id="GO:0031965">
    <property type="term" value="C:nuclear membrane"/>
    <property type="evidence" value="ECO:0007669"/>
    <property type="project" value="UniProtKB-SubCell"/>
</dbReference>
<comment type="caution">
    <text evidence="12">The sequence shown here is derived from an EMBL/GenBank/DDBJ whole genome shotgun (WGS) entry which is preliminary data.</text>
</comment>
<feature type="transmembrane region" description="Helical" evidence="11">
    <location>
        <begin position="141"/>
        <end position="163"/>
    </location>
</feature>
<dbReference type="GO" id="GO:0043541">
    <property type="term" value="C:UDP-N-acetylglucosamine transferase complex"/>
    <property type="evidence" value="ECO:0007669"/>
    <property type="project" value="TreeGrafter"/>
</dbReference>
<dbReference type="Pfam" id="PF08660">
    <property type="entry name" value="Alg14"/>
    <property type="match status" value="1"/>
</dbReference>
<dbReference type="OrthoDB" id="17098at2759"/>
<dbReference type="InterPro" id="IPR013969">
    <property type="entry name" value="Oligosacch_biosynth_Alg14"/>
</dbReference>
<feature type="transmembrane region" description="Helical" evidence="11">
    <location>
        <begin position="6"/>
        <end position="24"/>
    </location>
</feature>
<comment type="subcellular location">
    <subcellularLocation>
        <location evidence="1 11">Endoplasmic reticulum membrane</location>
        <topology evidence="1 11">Single-pass membrane protein</topology>
    </subcellularLocation>
    <subcellularLocation>
        <location evidence="2">Nucleus membrane</location>
        <topology evidence="2">Single-pass membrane protein</topology>
    </subcellularLocation>
</comment>
<keyword evidence="12" id="KW-0808">Transferase</keyword>
<comment type="similarity">
    <text evidence="3 11">Belongs to the ALG14 family.</text>
</comment>
<keyword evidence="6 11" id="KW-0812">Transmembrane</keyword>
<evidence type="ECO:0000256" key="2">
    <source>
        <dbReference type="ARBA" id="ARBA00004590"/>
    </source>
</evidence>
<evidence type="ECO:0000256" key="5">
    <source>
        <dbReference type="ARBA" id="ARBA00017467"/>
    </source>
</evidence>
<dbReference type="GO" id="GO:0006488">
    <property type="term" value="P:dolichol-linked oligosaccharide biosynthetic process"/>
    <property type="evidence" value="ECO:0007669"/>
    <property type="project" value="InterPro"/>
</dbReference>
<dbReference type="STRING" id="1173061.A0A0J9XK47"/>
<dbReference type="EMBL" id="CCBN010000021">
    <property type="protein sequence ID" value="CDO57416.1"/>
    <property type="molecule type" value="Genomic_DNA"/>
</dbReference>
<dbReference type="AlphaFoldDB" id="A0A0J9XK47"/>
<organism evidence="12 13">
    <name type="scientific">Geotrichum candidum</name>
    <name type="common">Oospora lactis</name>
    <name type="synonym">Dipodascus geotrichum</name>
    <dbReference type="NCBI Taxonomy" id="1173061"/>
    <lineage>
        <taxon>Eukaryota</taxon>
        <taxon>Fungi</taxon>
        <taxon>Dikarya</taxon>
        <taxon>Ascomycota</taxon>
        <taxon>Saccharomycotina</taxon>
        <taxon>Dipodascomycetes</taxon>
        <taxon>Dipodascales</taxon>
        <taxon>Dipodascaceae</taxon>
        <taxon>Geotrichum</taxon>
    </lineage>
</organism>
<dbReference type="PANTHER" id="PTHR12154:SF4">
    <property type="entry name" value="UDP-N-ACETYLGLUCOSAMINE TRANSFERASE SUBUNIT ALG14 HOMOLOG"/>
    <property type="match status" value="1"/>
</dbReference>
<keyword evidence="9 11" id="KW-0472">Membrane</keyword>
<accession>A0A0J9XK47</accession>
<protein>
    <recommendedName>
        <fullName evidence="5 11">UDP-N-acetylglucosamine transferase subunit ALG14</fullName>
    </recommendedName>
    <alternativeName>
        <fullName evidence="10 11">Asparagine-linked glycosylation protein 14</fullName>
    </alternativeName>
</protein>
<reference evidence="12" key="1">
    <citation type="submission" date="2014-03" db="EMBL/GenBank/DDBJ databases">
        <authorList>
            <person name="Casaregola S."/>
        </authorList>
    </citation>
    <scope>NUCLEOTIDE SEQUENCE [LARGE SCALE GENOMIC DNA]</scope>
    <source>
        <strain evidence="12">CLIB 918</strain>
    </source>
</reference>
<keyword evidence="7 11" id="KW-0256">Endoplasmic reticulum</keyword>
<keyword evidence="13" id="KW-1185">Reference proteome</keyword>
<dbReference type="Gene3D" id="3.40.50.2000">
    <property type="entry name" value="Glycogen Phosphorylase B"/>
    <property type="match status" value="1"/>
</dbReference>
<comment type="caution">
    <text evidence="11">Lacks conserved residue(s) required for the propagation of feature annotation.</text>
</comment>
<dbReference type="GO" id="GO:0004577">
    <property type="term" value="F:N-acetylglucosaminyldiphosphodolichol N-acetylglucosaminyltransferase activity"/>
    <property type="evidence" value="ECO:0007669"/>
    <property type="project" value="TreeGrafter"/>
</dbReference>
<sequence length="208" mass="23171">MISFGYLVIIFLVLASASLMRFRSISSQSRPVRKDHSHLMILLGSGGHTGEMLRMIDSIDLSKFSNRTWVYTSGDAMSIEKARVYEKGDSRSYQFVEVPRARKVGEGLLSTMKSSFISGWACVNLLLMAPDLILTNGPGTAVIICGIAYILKFFGILTTRIVYIESLARVEDLSLSGKLLRPICNRFIVQWPQLAAKYPGSEYFGIMV</sequence>
<evidence type="ECO:0000256" key="4">
    <source>
        <dbReference type="ARBA" id="ARBA00011335"/>
    </source>
</evidence>
<dbReference type="Proteomes" id="UP000242525">
    <property type="component" value="Unassembled WGS sequence"/>
</dbReference>
<gene>
    <name evidence="11" type="primary">ALG14</name>
    <name evidence="12" type="ORF">BN980_GECA21s00890g</name>
</gene>
<name>A0A0J9XK47_GEOCN</name>